<accession>A0A9P0BEG0</accession>
<feature type="domain" description="Amino acid transporter transmembrane" evidence="6">
    <location>
        <begin position="52"/>
        <end position="280"/>
    </location>
</feature>
<dbReference type="Pfam" id="PF01490">
    <property type="entry name" value="Aa_trans"/>
    <property type="match status" value="1"/>
</dbReference>
<dbReference type="InterPro" id="IPR013057">
    <property type="entry name" value="AA_transpt_TM"/>
</dbReference>
<dbReference type="Proteomes" id="UP001154078">
    <property type="component" value="Chromosome 7"/>
</dbReference>
<feature type="transmembrane region" description="Helical" evidence="5">
    <location>
        <begin position="78"/>
        <end position="105"/>
    </location>
</feature>
<dbReference type="PANTHER" id="PTHR22950">
    <property type="entry name" value="AMINO ACID TRANSPORTER"/>
    <property type="match status" value="1"/>
</dbReference>
<organism evidence="7 8">
    <name type="scientific">Brassicogethes aeneus</name>
    <name type="common">Rape pollen beetle</name>
    <name type="synonym">Meligethes aeneus</name>
    <dbReference type="NCBI Taxonomy" id="1431903"/>
    <lineage>
        <taxon>Eukaryota</taxon>
        <taxon>Metazoa</taxon>
        <taxon>Ecdysozoa</taxon>
        <taxon>Arthropoda</taxon>
        <taxon>Hexapoda</taxon>
        <taxon>Insecta</taxon>
        <taxon>Pterygota</taxon>
        <taxon>Neoptera</taxon>
        <taxon>Endopterygota</taxon>
        <taxon>Coleoptera</taxon>
        <taxon>Polyphaga</taxon>
        <taxon>Cucujiformia</taxon>
        <taxon>Nitidulidae</taxon>
        <taxon>Meligethinae</taxon>
        <taxon>Brassicogethes</taxon>
    </lineage>
</organism>
<evidence type="ECO:0000256" key="5">
    <source>
        <dbReference type="SAM" id="Phobius"/>
    </source>
</evidence>
<gene>
    <name evidence="7" type="ORF">MELIAE_LOCUS10057</name>
</gene>
<name>A0A9P0BEG0_BRAAE</name>
<feature type="transmembrane region" description="Helical" evidence="5">
    <location>
        <begin position="185"/>
        <end position="202"/>
    </location>
</feature>
<dbReference type="EMBL" id="OV121138">
    <property type="protein sequence ID" value="CAH0560289.1"/>
    <property type="molecule type" value="Genomic_DNA"/>
</dbReference>
<feature type="transmembrane region" description="Helical" evidence="5">
    <location>
        <begin position="144"/>
        <end position="165"/>
    </location>
</feature>
<comment type="subcellular location">
    <subcellularLocation>
        <location evidence="1">Membrane</location>
        <topology evidence="1">Multi-pass membrane protein</topology>
    </subcellularLocation>
</comment>
<reference evidence="7" key="1">
    <citation type="submission" date="2021-12" db="EMBL/GenBank/DDBJ databases">
        <authorList>
            <person name="King R."/>
        </authorList>
    </citation>
    <scope>NUCLEOTIDE SEQUENCE</scope>
</reference>
<keyword evidence="8" id="KW-1185">Reference proteome</keyword>
<evidence type="ECO:0000313" key="7">
    <source>
        <dbReference type="EMBL" id="CAH0560289.1"/>
    </source>
</evidence>
<dbReference type="PANTHER" id="PTHR22950:SF494">
    <property type="entry name" value="GH04538P"/>
    <property type="match status" value="1"/>
</dbReference>
<dbReference type="AlphaFoldDB" id="A0A9P0BEG0"/>
<dbReference type="OrthoDB" id="1684102at2759"/>
<dbReference type="GO" id="GO:0015179">
    <property type="term" value="F:L-amino acid transmembrane transporter activity"/>
    <property type="evidence" value="ECO:0007669"/>
    <property type="project" value="TreeGrafter"/>
</dbReference>
<keyword evidence="3 5" id="KW-1133">Transmembrane helix</keyword>
<feature type="transmembrane region" description="Helical" evidence="5">
    <location>
        <begin position="53"/>
        <end position="72"/>
    </location>
</feature>
<evidence type="ECO:0000313" key="8">
    <source>
        <dbReference type="Proteomes" id="UP001154078"/>
    </source>
</evidence>
<evidence type="ECO:0000259" key="6">
    <source>
        <dbReference type="Pfam" id="PF01490"/>
    </source>
</evidence>
<dbReference type="GO" id="GO:0005774">
    <property type="term" value="C:vacuolar membrane"/>
    <property type="evidence" value="ECO:0007669"/>
    <property type="project" value="TreeGrafter"/>
</dbReference>
<evidence type="ECO:0000256" key="3">
    <source>
        <dbReference type="ARBA" id="ARBA00022989"/>
    </source>
</evidence>
<evidence type="ECO:0000256" key="1">
    <source>
        <dbReference type="ARBA" id="ARBA00004141"/>
    </source>
</evidence>
<evidence type="ECO:0000256" key="2">
    <source>
        <dbReference type="ARBA" id="ARBA00022692"/>
    </source>
</evidence>
<keyword evidence="4 5" id="KW-0472">Membrane</keyword>
<sequence length="417" mass="46885">MSKKTKAIGLDNFGSTATLANNEVSVPLGSQDTLNEKDYDPYEHRNVLHSNTYFGALVHLLKCSLGTGILAIPRAFKASGLAVGVVGTVFIGILCTYTIHILMVASLKMCKLTKKPGLDFSETIFEIVKHGPKGCRKYARSAKIFVESGLLLSHNVVGSVFIVFISTSIKQLMDQLYPELIEYSGRWYMVIIMVLLIIFCQVRELKHMIPFSFTANAMMVIAFGITLYYIFLRMDNVDFKEIKMVGSLTGMPVFFSTVMFAMGGNGSILPLENTMIKPQFLGCFGCCPGSKMVHLIGSILHLHVDVLCSHRHNLEENKWPHQRETTQFEPVSSAHRNSDTCILHCNFRWRTSGSFDRVSRIDIFIHFGAHGARHNGYAYKLGQLGVFLLEILEEFGDINFWAVWGCRWELLCHFIDG</sequence>
<proteinExistence type="predicted"/>
<protein>
    <recommendedName>
        <fullName evidence="6">Amino acid transporter transmembrane domain-containing protein</fullName>
    </recommendedName>
</protein>
<keyword evidence="2 5" id="KW-0812">Transmembrane</keyword>
<evidence type="ECO:0000256" key="4">
    <source>
        <dbReference type="ARBA" id="ARBA00023136"/>
    </source>
</evidence>
<feature type="transmembrane region" description="Helical" evidence="5">
    <location>
        <begin position="251"/>
        <end position="271"/>
    </location>
</feature>
<feature type="transmembrane region" description="Helical" evidence="5">
    <location>
        <begin position="209"/>
        <end position="231"/>
    </location>
</feature>